<gene>
    <name evidence="3" type="ORF">H8S11_00530</name>
</gene>
<dbReference type="Gene3D" id="3.20.20.140">
    <property type="entry name" value="Metal-dependent hydrolases"/>
    <property type="match status" value="1"/>
</dbReference>
<dbReference type="PANTHER" id="PTHR21240:SF28">
    <property type="entry name" value="ISO-OROTATE DECARBOXYLASE (EUROFUNG)"/>
    <property type="match status" value="1"/>
</dbReference>
<name>A0A8J6M631_9FIRM</name>
<dbReference type="InterPro" id="IPR006680">
    <property type="entry name" value="Amidohydro-rel"/>
</dbReference>
<evidence type="ECO:0000259" key="2">
    <source>
        <dbReference type="Pfam" id="PF04909"/>
    </source>
</evidence>
<dbReference type="GO" id="GO:0019748">
    <property type="term" value="P:secondary metabolic process"/>
    <property type="evidence" value="ECO:0007669"/>
    <property type="project" value="TreeGrafter"/>
</dbReference>
<dbReference type="CDD" id="cd01292">
    <property type="entry name" value="metallo-dependent_hydrolases"/>
    <property type="match status" value="1"/>
</dbReference>
<dbReference type="EMBL" id="JACOPO010000001">
    <property type="protein sequence ID" value="MBC5721313.1"/>
    <property type="molecule type" value="Genomic_DNA"/>
</dbReference>
<dbReference type="Proteomes" id="UP000628736">
    <property type="component" value="Unassembled WGS sequence"/>
</dbReference>
<dbReference type="InterPro" id="IPR032465">
    <property type="entry name" value="ACMSD"/>
</dbReference>
<accession>A0A8J6M631</accession>
<evidence type="ECO:0000313" key="3">
    <source>
        <dbReference type="EMBL" id="MBC5721313.1"/>
    </source>
</evidence>
<sequence length="281" mass="30789">MVVDIHTHTFPERIAASTIQKLQDISYTRPFTDGTEAGLRASMVAAGVDFSLVLPVATSPRQVVHINDASARLNSQGNGILSFGCMHPDFDGWKEELGRVAALGMKGIKVHPVYQGVDFDDPRYLRILDRCGELGLIVLTHAGLDIGFPGQVNCSPEMVLRAVEQAGPLQLILAHMGGWRNWDQVEELLPHTHVYLDTAYALGRIAHRGDGHFAPEELDLMSKAQFLRMVDTFGAHRILFGTDSPWRGQEEGIAQLRALPLSQPDLEAILGGNAQRLLGLS</sequence>
<proteinExistence type="predicted"/>
<keyword evidence="1" id="KW-0456">Lyase</keyword>
<dbReference type="GO" id="GO:0005737">
    <property type="term" value="C:cytoplasm"/>
    <property type="evidence" value="ECO:0007669"/>
    <property type="project" value="TreeGrafter"/>
</dbReference>
<dbReference type="GO" id="GO:0016831">
    <property type="term" value="F:carboxy-lyase activity"/>
    <property type="evidence" value="ECO:0007669"/>
    <property type="project" value="InterPro"/>
</dbReference>
<evidence type="ECO:0000313" key="4">
    <source>
        <dbReference type="Proteomes" id="UP000628736"/>
    </source>
</evidence>
<reference evidence="3" key="1">
    <citation type="submission" date="2020-08" db="EMBL/GenBank/DDBJ databases">
        <title>Genome public.</title>
        <authorList>
            <person name="Liu C."/>
            <person name="Sun Q."/>
        </authorList>
    </citation>
    <scope>NUCLEOTIDE SEQUENCE</scope>
    <source>
        <strain evidence="3">NSJ-23</strain>
    </source>
</reference>
<feature type="domain" description="Amidohydrolase-related" evidence="2">
    <location>
        <begin position="3"/>
        <end position="280"/>
    </location>
</feature>
<dbReference type="InterPro" id="IPR032466">
    <property type="entry name" value="Metal_Hydrolase"/>
</dbReference>
<dbReference type="PANTHER" id="PTHR21240">
    <property type="entry name" value="2-AMINO-3-CARBOXYLMUCONATE-6-SEMIALDEHYDE DECARBOXYLASE"/>
    <property type="match status" value="1"/>
</dbReference>
<dbReference type="Pfam" id="PF04909">
    <property type="entry name" value="Amidohydro_2"/>
    <property type="match status" value="1"/>
</dbReference>
<protein>
    <submittedName>
        <fullName evidence="3">Amidohydrolase family protein</fullName>
    </submittedName>
</protein>
<keyword evidence="4" id="KW-1185">Reference proteome</keyword>
<organism evidence="3 4">
    <name type="scientific">Flintibacter hominis</name>
    <dbReference type="NCBI Taxonomy" id="2763048"/>
    <lineage>
        <taxon>Bacteria</taxon>
        <taxon>Bacillati</taxon>
        <taxon>Bacillota</taxon>
        <taxon>Clostridia</taxon>
        <taxon>Eubacteriales</taxon>
        <taxon>Flintibacter</taxon>
    </lineage>
</organism>
<dbReference type="RefSeq" id="WP_186851826.1">
    <property type="nucleotide sequence ID" value="NZ_JACOPO010000001.1"/>
</dbReference>
<dbReference type="AlphaFoldDB" id="A0A8J6M631"/>
<comment type="caution">
    <text evidence="3">The sequence shown here is derived from an EMBL/GenBank/DDBJ whole genome shotgun (WGS) entry which is preliminary data.</text>
</comment>
<dbReference type="SUPFAM" id="SSF51556">
    <property type="entry name" value="Metallo-dependent hydrolases"/>
    <property type="match status" value="1"/>
</dbReference>
<evidence type="ECO:0000256" key="1">
    <source>
        <dbReference type="ARBA" id="ARBA00023239"/>
    </source>
</evidence>
<dbReference type="GO" id="GO:0016787">
    <property type="term" value="F:hydrolase activity"/>
    <property type="evidence" value="ECO:0007669"/>
    <property type="project" value="InterPro"/>
</dbReference>